<evidence type="ECO:0000313" key="3">
    <source>
        <dbReference type="Proteomes" id="UP000692954"/>
    </source>
</evidence>
<dbReference type="AlphaFoldDB" id="A0A8S1QV19"/>
<accession>A0A8S1QV19</accession>
<name>A0A8S1QV19_9CILI</name>
<proteinExistence type="predicted"/>
<gene>
    <name evidence="2" type="ORF">PSON_ATCC_30995.1.T1200106</name>
</gene>
<evidence type="ECO:0000313" key="2">
    <source>
        <dbReference type="EMBL" id="CAD8119253.1"/>
    </source>
</evidence>
<keyword evidence="3" id="KW-1185">Reference proteome</keyword>
<protein>
    <submittedName>
        <fullName evidence="2">Uncharacterized protein</fullName>
    </submittedName>
</protein>
<reference evidence="2" key="1">
    <citation type="submission" date="2021-01" db="EMBL/GenBank/DDBJ databases">
        <authorList>
            <consortium name="Genoscope - CEA"/>
            <person name="William W."/>
        </authorList>
    </citation>
    <scope>NUCLEOTIDE SEQUENCE</scope>
</reference>
<sequence length="334" mass="39695">MDNEQMCKNHPKQTLSWICLEKNCQQRVMCSTCAVKLHDRSHKLEELQNIYENGCLATYFSNKKNSSVGLQQLINGEQENIFQNEQYDDYLQEGIERCLRNVSKKIEETKGQLIEKHEKLREDKENERIEFISQLSEVDERLKTSQNLNMDIENAFQQIESFAQKRELEMANNKESLILLRKIRLLELMRDNFLKMIKSYFHNQFTAEFCHLFDMQIETLNAKEVDDVQGFLEYVDCKWKQDYRNIQLSIEKFVGRLNEGLKYCIGMPLENPKKQLVVRSPMRQFPINIQTPAYHQLTSPKQLEFTKSQVIYEEPSQRKNIKIEPVSQSLQQYQ</sequence>
<feature type="coiled-coil region" evidence="1">
    <location>
        <begin position="103"/>
        <end position="134"/>
    </location>
</feature>
<evidence type="ECO:0000256" key="1">
    <source>
        <dbReference type="SAM" id="Coils"/>
    </source>
</evidence>
<comment type="caution">
    <text evidence="2">The sequence shown here is derived from an EMBL/GenBank/DDBJ whole genome shotgun (WGS) entry which is preliminary data.</text>
</comment>
<dbReference type="EMBL" id="CAJJDN010000120">
    <property type="protein sequence ID" value="CAD8119253.1"/>
    <property type="molecule type" value="Genomic_DNA"/>
</dbReference>
<dbReference type="OrthoDB" id="285774at2759"/>
<dbReference type="Proteomes" id="UP000692954">
    <property type="component" value="Unassembled WGS sequence"/>
</dbReference>
<keyword evidence="1" id="KW-0175">Coiled coil</keyword>
<organism evidence="2 3">
    <name type="scientific">Paramecium sonneborni</name>
    <dbReference type="NCBI Taxonomy" id="65129"/>
    <lineage>
        <taxon>Eukaryota</taxon>
        <taxon>Sar</taxon>
        <taxon>Alveolata</taxon>
        <taxon>Ciliophora</taxon>
        <taxon>Intramacronucleata</taxon>
        <taxon>Oligohymenophorea</taxon>
        <taxon>Peniculida</taxon>
        <taxon>Parameciidae</taxon>
        <taxon>Paramecium</taxon>
    </lineage>
</organism>